<evidence type="ECO:0000256" key="7">
    <source>
        <dbReference type="SAM" id="Phobius"/>
    </source>
</evidence>
<comment type="caution">
    <text evidence="8">The sequence shown here is derived from an EMBL/GenBank/DDBJ whole genome shotgun (WGS) entry which is preliminary data.</text>
</comment>
<reference evidence="8 9" key="1">
    <citation type="submission" date="2019-10" db="EMBL/GenBank/DDBJ databases">
        <title>Alkaliphilus serpentinus sp. nov. and Alkaliphilus pronyensis sp. nov., two novel anaerobic alkaliphilic species isolated from the serpentinized-hosted hydrothermal field of the Prony Bay (New Caledonia).</title>
        <authorList>
            <person name="Postec A."/>
        </authorList>
    </citation>
    <scope>NUCLEOTIDE SEQUENCE [LARGE SCALE GENOMIC DNA]</scope>
    <source>
        <strain evidence="8 9">LacV</strain>
    </source>
</reference>
<accession>A0A6I0EYM5</accession>
<gene>
    <name evidence="8" type="ORF">F8154_13645</name>
</gene>
<feature type="transmembrane region" description="Helical" evidence="7">
    <location>
        <begin position="282"/>
        <end position="303"/>
    </location>
</feature>
<feature type="transmembrane region" description="Helical" evidence="7">
    <location>
        <begin position="50"/>
        <end position="68"/>
    </location>
</feature>
<keyword evidence="9" id="KW-1185">Reference proteome</keyword>
<evidence type="ECO:0000256" key="2">
    <source>
        <dbReference type="ARBA" id="ARBA00006386"/>
    </source>
</evidence>
<name>A0A6I0EYM5_9FIRM</name>
<dbReference type="GO" id="GO:0005886">
    <property type="term" value="C:plasma membrane"/>
    <property type="evidence" value="ECO:0007669"/>
    <property type="project" value="UniProtKB-SubCell"/>
</dbReference>
<feature type="transmembrane region" description="Helical" evidence="7">
    <location>
        <begin position="83"/>
        <end position="108"/>
    </location>
</feature>
<feature type="transmembrane region" description="Helical" evidence="7">
    <location>
        <begin position="214"/>
        <end position="232"/>
    </location>
</feature>
<dbReference type="OrthoDB" id="9777774at2"/>
<evidence type="ECO:0000313" key="9">
    <source>
        <dbReference type="Proteomes" id="UP000432715"/>
    </source>
</evidence>
<evidence type="ECO:0000256" key="3">
    <source>
        <dbReference type="ARBA" id="ARBA00022475"/>
    </source>
</evidence>
<feature type="transmembrane region" description="Helical" evidence="7">
    <location>
        <begin position="12"/>
        <end position="29"/>
    </location>
</feature>
<dbReference type="EMBL" id="WBZC01000064">
    <property type="protein sequence ID" value="KAB3530667.1"/>
    <property type="molecule type" value="Genomic_DNA"/>
</dbReference>
<feature type="transmembrane region" description="Helical" evidence="7">
    <location>
        <begin position="244"/>
        <end position="261"/>
    </location>
</feature>
<comment type="subcellular location">
    <subcellularLocation>
        <location evidence="1">Cell membrane</location>
        <topology evidence="1">Multi-pass membrane protein</topology>
    </subcellularLocation>
</comment>
<evidence type="ECO:0000256" key="6">
    <source>
        <dbReference type="ARBA" id="ARBA00023136"/>
    </source>
</evidence>
<dbReference type="PANTHER" id="PTHR42775">
    <property type="entry name" value="PERMEASE RV2963-RELATED"/>
    <property type="match status" value="1"/>
</dbReference>
<evidence type="ECO:0000256" key="5">
    <source>
        <dbReference type="ARBA" id="ARBA00022989"/>
    </source>
</evidence>
<feature type="transmembrane region" description="Helical" evidence="7">
    <location>
        <begin position="309"/>
        <end position="331"/>
    </location>
</feature>
<keyword evidence="3" id="KW-1003">Cell membrane</keyword>
<dbReference type="InterPro" id="IPR053166">
    <property type="entry name" value="UPF0718_permease"/>
</dbReference>
<proteinExistence type="inferred from homology"/>
<evidence type="ECO:0000313" key="8">
    <source>
        <dbReference type="EMBL" id="KAB3530667.1"/>
    </source>
</evidence>
<dbReference type="AlphaFoldDB" id="A0A6I0EYM5"/>
<dbReference type="Pfam" id="PF03773">
    <property type="entry name" value="ArsP_1"/>
    <property type="match status" value="1"/>
</dbReference>
<keyword evidence="6 7" id="KW-0472">Membrane</keyword>
<feature type="transmembrane region" description="Helical" evidence="7">
    <location>
        <begin position="120"/>
        <end position="142"/>
    </location>
</feature>
<dbReference type="Proteomes" id="UP000432715">
    <property type="component" value="Unassembled WGS sequence"/>
</dbReference>
<comment type="similarity">
    <text evidence="2">Belongs to the UPF0718 family.</text>
</comment>
<sequence length="335" mass="37176">MVNYILEFKQLIPIVWLNVIISHLIRLFKTETVTKIGESINYTLNEFIKMIILLFVIIFVISFIQSYFPPERTKRILYRYKGFMANIIGATLGIISPFCSCSSIPLFIGLNKAGTPIGATFSFLIASPLLDMASLLFLISLFGFSIGIAYVLVGIFLAVIGGVIIERLKLSKEIKILTNQNDRSSCDEVNEDLMQVSDRIIYAKKETIYLLKSIWKYILISIAIATIIKSWIPQGWILGVLGENNPLSVLIATLIGVPLYTDEMSAIVIGKAFASQGVQVGTVLSFMMSAAALSLPSMIMLRSVLSKKLLAIFISIVTIGIIIIGCMFNLVQTYF</sequence>
<evidence type="ECO:0000256" key="1">
    <source>
        <dbReference type="ARBA" id="ARBA00004651"/>
    </source>
</evidence>
<dbReference type="RefSeq" id="WP_151862173.1">
    <property type="nucleotide sequence ID" value="NZ_WBZC01000064.1"/>
</dbReference>
<feature type="transmembrane region" description="Helical" evidence="7">
    <location>
        <begin position="148"/>
        <end position="165"/>
    </location>
</feature>
<dbReference type="InterPro" id="IPR005524">
    <property type="entry name" value="DUF318"/>
</dbReference>
<evidence type="ECO:0000256" key="4">
    <source>
        <dbReference type="ARBA" id="ARBA00022692"/>
    </source>
</evidence>
<protein>
    <submittedName>
        <fullName evidence="8">Permease</fullName>
    </submittedName>
</protein>
<dbReference type="PANTHER" id="PTHR42775:SF2">
    <property type="entry name" value="PERMEASE"/>
    <property type="match status" value="1"/>
</dbReference>
<organism evidence="8 9">
    <name type="scientific">Alkaliphilus pronyensis</name>
    <dbReference type="NCBI Taxonomy" id="1482732"/>
    <lineage>
        <taxon>Bacteria</taxon>
        <taxon>Bacillati</taxon>
        <taxon>Bacillota</taxon>
        <taxon>Clostridia</taxon>
        <taxon>Peptostreptococcales</taxon>
        <taxon>Natronincolaceae</taxon>
        <taxon>Alkaliphilus</taxon>
    </lineage>
</organism>
<keyword evidence="5 7" id="KW-1133">Transmembrane helix</keyword>
<keyword evidence="4 7" id="KW-0812">Transmembrane</keyword>